<feature type="region of interest" description="Disordered" evidence="1">
    <location>
        <begin position="13"/>
        <end position="38"/>
    </location>
</feature>
<keyword evidence="3" id="KW-1185">Reference proteome</keyword>
<evidence type="ECO:0000313" key="2">
    <source>
        <dbReference type="EMBL" id="CAD6200289.1"/>
    </source>
</evidence>
<sequence length="77" mass="8662">MPGESEVCQKVIKSIEDEAPNKKGKKKGTKKSRKRVSTITIESTPSTARIMSDIPEDVQLKKVTDRSGLVTYFKNFF</sequence>
<accession>A0A8S1HXV2</accession>
<protein>
    <submittedName>
        <fullName evidence="2">Uncharacterized protein</fullName>
    </submittedName>
</protein>
<dbReference type="OrthoDB" id="5850155at2759"/>
<comment type="caution">
    <text evidence="2">The sequence shown here is derived from an EMBL/GenBank/DDBJ whole genome shotgun (WGS) entry which is preliminary data.</text>
</comment>
<dbReference type="EMBL" id="CAJGYM010000296">
    <property type="protein sequence ID" value="CAD6200289.1"/>
    <property type="molecule type" value="Genomic_DNA"/>
</dbReference>
<dbReference type="AlphaFoldDB" id="A0A8S1HXV2"/>
<feature type="compositionally biased region" description="Basic residues" evidence="1">
    <location>
        <begin position="22"/>
        <end position="36"/>
    </location>
</feature>
<gene>
    <name evidence="2" type="ORF">CAUJ_LOCUS16186</name>
</gene>
<organism evidence="2 3">
    <name type="scientific">Caenorhabditis auriculariae</name>
    <dbReference type="NCBI Taxonomy" id="2777116"/>
    <lineage>
        <taxon>Eukaryota</taxon>
        <taxon>Metazoa</taxon>
        <taxon>Ecdysozoa</taxon>
        <taxon>Nematoda</taxon>
        <taxon>Chromadorea</taxon>
        <taxon>Rhabditida</taxon>
        <taxon>Rhabditina</taxon>
        <taxon>Rhabditomorpha</taxon>
        <taxon>Rhabditoidea</taxon>
        <taxon>Rhabditidae</taxon>
        <taxon>Peloderinae</taxon>
        <taxon>Caenorhabditis</taxon>
    </lineage>
</organism>
<evidence type="ECO:0000256" key="1">
    <source>
        <dbReference type="SAM" id="MobiDB-lite"/>
    </source>
</evidence>
<reference evidence="2" key="1">
    <citation type="submission" date="2020-10" db="EMBL/GenBank/DDBJ databases">
        <authorList>
            <person name="Kikuchi T."/>
        </authorList>
    </citation>
    <scope>NUCLEOTIDE SEQUENCE</scope>
    <source>
        <strain evidence="2">NKZ352</strain>
    </source>
</reference>
<proteinExistence type="predicted"/>
<evidence type="ECO:0000313" key="3">
    <source>
        <dbReference type="Proteomes" id="UP000835052"/>
    </source>
</evidence>
<name>A0A8S1HXV2_9PELO</name>
<dbReference type="Proteomes" id="UP000835052">
    <property type="component" value="Unassembled WGS sequence"/>
</dbReference>